<reference evidence="4" key="1">
    <citation type="journal article" date="2019" name="Int. J. Syst. Evol. Microbiol.">
        <title>The Global Catalogue of Microorganisms (GCM) 10K type strain sequencing project: providing services to taxonomists for standard genome sequencing and annotation.</title>
        <authorList>
            <consortium name="The Broad Institute Genomics Platform"/>
            <consortium name="The Broad Institute Genome Sequencing Center for Infectious Disease"/>
            <person name="Wu L."/>
            <person name="Ma J."/>
        </authorList>
    </citation>
    <scope>NUCLEOTIDE SEQUENCE [LARGE SCALE GENOMIC DNA]</scope>
    <source>
        <strain evidence="4">JCM 18304</strain>
    </source>
</reference>
<evidence type="ECO:0000256" key="1">
    <source>
        <dbReference type="ARBA" id="ARBA00006484"/>
    </source>
</evidence>
<evidence type="ECO:0000313" key="3">
    <source>
        <dbReference type="EMBL" id="GAA5185611.1"/>
    </source>
</evidence>
<dbReference type="SUPFAM" id="SSF51735">
    <property type="entry name" value="NAD(P)-binding Rossmann-fold domains"/>
    <property type="match status" value="1"/>
</dbReference>
<dbReference type="Proteomes" id="UP001501570">
    <property type="component" value="Unassembled WGS sequence"/>
</dbReference>
<keyword evidence="4" id="KW-1185">Reference proteome</keyword>
<protein>
    <submittedName>
        <fullName evidence="3">SDR family oxidoreductase</fullName>
    </submittedName>
</protein>
<proteinExistence type="inferred from homology"/>
<gene>
    <name evidence="3" type="ORF">GCM10023322_29990</name>
</gene>
<dbReference type="PANTHER" id="PTHR43477">
    <property type="entry name" value="DIHYDROANTICAPSIN 7-DEHYDROGENASE"/>
    <property type="match status" value="1"/>
</dbReference>
<dbReference type="EMBL" id="BAABJQ010000007">
    <property type="protein sequence ID" value="GAA5185611.1"/>
    <property type="molecule type" value="Genomic_DNA"/>
</dbReference>
<evidence type="ECO:0000313" key="4">
    <source>
        <dbReference type="Proteomes" id="UP001501570"/>
    </source>
</evidence>
<dbReference type="InterPro" id="IPR036291">
    <property type="entry name" value="NAD(P)-bd_dom_sf"/>
</dbReference>
<comment type="similarity">
    <text evidence="1">Belongs to the short-chain dehydrogenases/reductases (SDR) family.</text>
</comment>
<keyword evidence="2" id="KW-0560">Oxidoreductase</keyword>
<dbReference type="Gene3D" id="3.40.50.720">
    <property type="entry name" value="NAD(P)-binding Rossmann-like Domain"/>
    <property type="match status" value="1"/>
</dbReference>
<evidence type="ECO:0000256" key="2">
    <source>
        <dbReference type="ARBA" id="ARBA00023002"/>
    </source>
</evidence>
<dbReference type="PANTHER" id="PTHR43477:SF1">
    <property type="entry name" value="DIHYDROANTICAPSIN 7-DEHYDROGENASE"/>
    <property type="match status" value="1"/>
</dbReference>
<comment type="caution">
    <text evidence="3">The sequence shown here is derived from an EMBL/GenBank/DDBJ whole genome shotgun (WGS) entry which is preliminary data.</text>
</comment>
<sequence>MSERTALVVGGTSGIGLATARMLRQRGATVHVAGRSGERLATVAGTDPELIGHQVDASDPNAVGALAAEIGTVDWLLVTLGGFGGPGPIADLDLNMLRREFDAKFWAHLVTIQSVLPRLAPEGSITLLSAITARSSIPGSAGVAAINGAIEAMVKPLAVELGPIRVNAVAPGVVDSSWWTGAGMTDEARRDYFAQVSRVLPARRVASVEDVAEALVLVATNPNLTGTVIEADGGMRLISLG</sequence>
<dbReference type="RefSeq" id="WP_345629993.1">
    <property type="nucleotide sequence ID" value="NZ_BAABJQ010000007.1"/>
</dbReference>
<accession>A0ABP9RRF7</accession>
<dbReference type="InterPro" id="IPR002347">
    <property type="entry name" value="SDR_fam"/>
</dbReference>
<dbReference type="InterPro" id="IPR051122">
    <property type="entry name" value="SDR_DHRS6-like"/>
</dbReference>
<organism evidence="3 4">
    <name type="scientific">Rugosimonospora acidiphila</name>
    <dbReference type="NCBI Taxonomy" id="556531"/>
    <lineage>
        <taxon>Bacteria</taxon>
        <taxon>Bacillati</taxon>
        <taxon>Actinomycetota</taxon>
        <taxon>Actinomycetes</taxon>
        <taxon>Micromonosporales</taxon>
        <taxon>Micromonosporaceae</taxon>
        <taxon>Rugosimonospora</taxon>
    </lineage>
</organism>
<name>A0ABP9RRF7_9ACTN</name>
<dbReference type="Pfam" id="PF13561">
    <property type="entry name" value="adh_short_C2"/>
    <property type="match status" value="1"/>
</dbReference>
<dbReference type="PRINTS" id="PR00081">
    <property type="entry name" value="GDHRDH"/>
</dbReference>